<feature type="transmembrane region" description="Helical" evidence="6">
    <location>
        <begin position="308"/>
        <end position="328"/>
    </location>
</feature>
<accession>H6L9B3</accession>
<feature type="transmembrane region" description="Helical" evidence="6">
    <location>
        <begin position="21"/>
        <end position="45"/>
    </location>
</feature>
<evidence type="ECO:0000313" key="8">
    <source>
        <dbReference type="Proteomes" id="UP000007519"/>
    </source>
</evidence>
<feature type="transmembrane region" description="Helical" evidence="6">
    <location>
        <begin position="156"/>
        <end position="177"/>
    </location>
</feature>
<dbReference type="EMBL" id="CP002831">
    <property type="protein sequence ID" value="AFC24285.1"/>
    <property type="molecule type" value="Genomic_DNA"/>
</dbReference>
<comment type="subcellular location">
    <subcellularLocation>
        <location evidence="1">Cell membrane</location>
        <topology evidence="1">Multi-pass membrane protein</topology>
    </subcellularLocation>
</comment>
<dbReference type="InterPro" id="IPR050833">
    <property type="entry name" value="Poly_Biosynth_Transport"/>
</dbReference>
<keyword evidence="8" id="KW-1185">Reference proteome</keyword>
<keyword evidence="3 6" id="KW-0812">Transmembrane</keyword>
<reference evidence="7 8" key="1">
    <citation type="journal article" date="2012" name="Stand. Genomic Sci.">
        <title>Complete genome sequencing and analysis of Saprospira grandis str. Lewin, a predatory marine bacterium.</title>
        <authorList>
            <person name="Saw J.H."/>
            <person name="Yuryev A."/>
            <person name="Kanbe M."/>
            <person name="Hou S."/>
            <person name="Young A.G."/>
            <person name="Aizawa S."/>
            <person name="Alam M."/>
        </authorList>
    </citation>
    <scope>NUCLEOTIDE SEQUENCE [LARGE SCALE GENOMIC DNA]</scope>
    <source>
        <strain evidence="7 8">Lewin</strain>
    </source>
</reference>
<keyword evidence="4 6" id="KW-1133">Transmembrane helix</keyword>
<evidence type="ECO:0000313" key="7">
    <source>
        <dbReference type="EMBL" id="AFC24285.1"/>
    </source>
</evidence>
<feature type="transmembrane region" description="Helical" evidence="6">
    <location>
        <begin position="90"/>
        <end position="112"/>
    </location>
</feature>
<dbReference type="OrthoDB" id="1495589at2"/>
<dbReference type="HOGENOM" id="CLU_022017_7_1_10"/>
<evidence type="ECO:0000256" key="2">
    <source>
        <dbReference type="ARBA" id="ARBA00022475"/>
    </source>
</evidence>
<gene>
    <name evidence="7" type="ordered locus">SGRA_1550</name>
</gene>
<dbReference type="PANTHER" id="PTHR30250:SF11">
    <property type="entry name" value="O-ANTIGEN TRANSPORTER-RELATED"/>
    <property type="match status" value="1"/>
</dbReference>
<keyword evidence="2" id="KW-1003">Cell membrane</keyword>
<protein>
    <submittedName>
        <fullName evidence="7">Polysaccharide biosynthesis protein</fullName>
    </submittedName>
</protein>
<dbReference type="eggNOG" id="COG2244">
    <property type="taxonomic scope" value="Bacteria"/>
</dbReference>
<feature type="transmembrane region" description="Helical" evidence="6">
    <location>
        <begin position="189"/>
        <end position="211"/>
    </location>
</feature>
<feature type="transmembrane region" description="Helical" evidence="6">
    <location>
        <begin position="370"/>
        <end position="391"/>
    </location>
</feature>
<organism evidence="7 8">
    <name type="scientific">Saprospira grandis (strain Lewin)</name>
    <dbReference type="NCBI Taxonomy" id="984262"/>
    <lineage>
        <taxon>Bacteria</taxon>
        <taxon>Pseudomonadati</taxon>
        <taxon>Bacteroidota</taxon>
        <taxon>Saprospiria</taxon>
        <taxon>Saprospirales</taxon>
        <taxon>Saprospiraceae</taxon>
        <taxon>Saprospira</taxon>
    </lineage>
</organism>
<keyword evidence="5 6" id="KW-0472">Membrane</keyword>
<feature type="transmembrane region" description="Helical" evidence="6">
    <location>
        <begin position="127"/>
        <end position="144"/>
    </location>
</feature>
<dbReference type="AlphaFoldDB" id="H6L9B3"/>
<feature type="transmembrane region" description="Helical" evidence="6">
    <location>
        <begin position="264"/>
        <end position="287"/>
    </location>
</feature>
<feature type="transmembrane region" description="Helical" evidence="6">
    <location>
        <begin position="397"/>
        <end position="421"/>
    </location>
</feature>
<evidence type="ECO:0000256" key="3">
    <source>
        <dbReference type="ARBA" id="ARBA00022692"/>
    </source>
</evidence>
<evidence type="ECO:0000256" key="1">
    <source>
        <dbReference type="ARBA" id="ARBA00004651"/>
    </source>
</evidence>
<name>H6L9B3_SAPGL</name>
<evidence type="ECO:0000256" key="5">
    <source>
        <dbReference type="ARBA" id="ARBA00023136"/>
    </source>
</evidence>
<evidence type="ECO:0000256" key="4">
    <source>
        <dbReference type="ARBA" id="ARBA00022989"/>
    </source>
</evidence>
<feature type="transmembrane region" description="Helical" evidence="6">
    <location>
        <begin position="340"/>
        <end position="358"/>
    </location>
</feature>
<dbReference type="Proteomes" id="UP000007519">
    <property type="component" value="Chromosome"/>
</dbReference>
<dbReference type="Pfam" id="PF01943">
    <property type="entry name" value="Polysacc_synt"/>
    <property type="match status" value="1"/>
</dbReference>
<dbReference type="PANTHER" id="PTHR30250">
    <property type="entry name" value="PST FAMILY PREDICTED COLANIC ACID TRANSPORTER"/>
    <property type="match status" value="1"/>
</dbReference>
<dbReference type="RefSeq" id="WP_015691921.1">
    <property type="nucleotide sequence ID" value="NC_016940.1"/>
</dbReference>
<dbReference type="KEGG" id="sgn:SGRA_1550"/>
<feature type="transmembrane region" description="Helical" evidence="6">
    <location>
        <begin position="460"/>
        <end position="479"/>
    </location>
</feature>
<dbReference type="InterPro" id="IPR002797">
    <property type="entry name" value="Polysacc_synth"/>
</dbReference>
<sequence>MLAQLLERLRSFSFFDVFKHSSIYFLGTLLTQGLGIVSLPVFTYFMDEAEYGVASIFISYLSVVSVILSFNLHLAISRYFHEEGADVKGFVSTVLTATALVNLALGGLAYYFRVSIAEFINLPVETIAYLLLMGYVGVLYYIFFQLKREQQKSVEISIVNVAWQYSKFALACVGMYLLHETGRVYMGKIIGEMLAAGFFALIFIWRIWPFIQPFHLERKHFQYALTYGLPLIPYSIGGFLLNSFDQWLINSQLGHAEAGLYSFAYKIGMLLLGLITALQNAANPAYHKIMNEQKYEQLGPQVYSIHKLSLLGGVFLLLFAVDLASLLLSFSKNNFQQSLYIVPIIILGYIFYSMSLLYNRYIQYQKVNIYLTVILLASALGNLLLNFYFIPLYGYQAAAYTTLVSYMIMFLLSWLVCDYWLKAPRLPLGKMLLSLLPVLGITLLYYGLGWDQKALELGNMALKLLCFALFAVLIFGQSIQRMLQKGS</sequence>
<dbReference type="STRING" id="984262.SGRA_1550"/>
<evidence type="ECO:0000256" key="6">
    <source>
        <dbReference type="SAM" id="Phobius"/>
    </source>
</evidence>
<feature type="transmembrane region" description="Helical" evidence="6">
    <location>
        <begin position="428"/>
        <end position="448"/>
    </location>
</feature>
<feature type="transmembrane region" description="Helical" evidence="6">
    <location>
        <begin position="223"/>
        <end position="244"/>
    </location>
</feature>
<feature type="transmembrane region" description="Helical" evidence="6">
    <location>
        <begin position="51"/>
        <end position="70"/>
    </location>
</feature>
<dbReference type="GO" id="GO:0005886">
    <property type="term" value="C:plasma membrane"/>
    <property type="evidence" value="ECO:0007669"/>
    <property type="project" value="UniProtKB-SubCell"/>
</dbReference>
<proteinExistence type="predicted"/>